<dbReference type="Proteomes" id="UP000177583">
    <property type="component" value="Unassembled WGS sequence"/>
</dbReference>
<keyword evidence="1" id="KW-0812">Transmembrane</keyword>
<proteinExistence type="predicted"/>
<evidence type="ECO:0000256" key="1">
    <source>
        <dbReference type="SAM" id="Phobius"/>
    </source>
</evidence>
<protein>
    <submittedName>
        <fullName evidence="2">Uncharacterized protein</fullName>
    </submittedName>
</protein>
<feature type="transmembrane region" description="Helical" evidence="1">
    <location>
        <begin position="220"/>
        <end position="242"/>
    </location>
</feature>
<evidence type="ECO:0000313" key="2">
    <source>
        <dbReference type="EMBL" id="OGH04997.1"/>
    </source>
</evidence>
<name>A0A1F6H3P5_9PROT</name>
<accession>A0A1F6H3P5</accession>
<dbReference type="AlphaFoldDB" id="A0A1F6H3P5"/>
<evidence type="ECO:0000313" key="3">
    <source>
        <dbReference type="Proteomes" id="UP000177583"/>
    </source>
</evidence>
<reference evidence="2 3" key="1">
    <citation type="journal article" date="2016" name="Nat. Commun.">
        <title>Thousands of microbial genomes shed light on interconnected biogeochemical processes in an aquifer system.</title>
        <authorList>
            <person name="Anantharaman K."/>
            <person name="Brown C.T."/>
            <person name="Hug L.A."/>
            <person name="Sharon I."/>
            <person name="Castelle C.J."/>
            <person name="Probst A.J."/>
            <person name="Thomas B.C."/>
            <person name="Singh A."/>
            <person name="Wilkins M.J."/>
            <person name="Karaoz U."/>
            <person name="Brodie E.L."/>
            <person name="Williams K.H."/>
            <person name="Hubbard S.S."/>
            <person name="Banfield J.F."/>
        </authorList>
    </citation>
    <scope>NUCLEOTIDE SEQUENCE [LARGE SCALE GENOMIC DNA]</scope>
</reference>
<keyword evidence="1" id="KW-0472">Membrane</keyword>
<dbReference type="EMBL" id="MFNF01000001">
    <property type="protein sequence ID" value="OGH04997.1"/>
    <property type="molecule type" value="Genomic_DNA"/>
</dbReference>
<gene>
    <name evidence="2" type="ORF">A2557_08480</name>
</gene>
<feature type="transmembrane region" description="Helical" evidence="1">
    <location>
        <begin position="196"/>
        <end position="214"/>
    </location>
</feature>
<feature type="transmembrane region" description="Helical" evidence="1">
    <location>
        <begin position="161"/>
        <end position="184"/>
    </location>
</feature>
<comment type="caution">
    <text evidence="2">The sequence shown here is derived from an EMBL/GenBank/DDBJ whole genome shotgun (WGS) entry which is preliminary data.</text>
</comment>
<keyword evidence="1" id="KW-1133">Transmembrane helix</keyword>
<organism evidence="2 3">
    <name type="scientific">Candidatus Lambdaproteobacteria bacterium RIFOXYD2_FULL_56_26</name>
    <dbReference type="NCBI Taxonomy" id="1817773"/>
    <lineage>
        <taxon>Bacteria</taxon>
        <taxon>Pseudomonadati</taxon>
        <taxon>Pseudomonadota</taxon>
        <taxon>Candidatus Lambdaproteobacteria</taxon>
    </lineage>
</organism>
<feature type="transmembrane region" description="Helical" evidence="1">
    <location>
        <begin position="79"/>
        <end position="96"/>
    </location>
</feature>
<feature type="transmembrane region" description="Helical" evidence="1">
    <location>
        <begin position="126"/>
        <end position="155"/>
    </location>
</feature>
<sequence>MKQLFQILGVHSVRELVKYKSFFLLVFLLFLVDRLIKTYAPDSKPPGLLEAKAMGLSVGPWVFEQLPGLLWTWALDGKVLLLLGVLFLLKQAVSIWPSSDMRRMHRDERQGFGLWGSLKSLRWDQVAWDFIAALSLTALTLVWATLAFLVAQALWAQWSEFWVLVLFVGLLGLVAPVVLGGLSFSSKLAVLHQGSFGDKLGLFFLLFTSWPLFWRAWLFFSFRTVLEGIFVGLVPASALLWIDSFWLRLLIAGASATPVYSFVKMASFKFFLYLYKDFGPVRQEYQAYYRELGL</sequence>
<feature type="transmembrane region" description="Helical" evidence="1">
    <location>
        <begin position="21"/>
        <end position="40"/>
    </location>
</feature>
<feature type="transmembrane region" description="Helical" evidence="1">
    <location>
        <begin position="249"/>
        <end position="275"/>
    </location>
</feature>